<dbReference type="PROSITE" id="PS51257">
    <property type="entry name" value="PROKAR_LIPOPROTEIN"/>
    <property type="match status" value="1"/>
</dbReference>
<organism evidence="2">
    <name type="scientific">Mediterraneibacter gnavus</name>
    <name type="common">Ruminococcus gnavus</name>
    <dbReference type="NCBI Taxonomy" id="33038"/>
    <lineage>
        <taxon>Bacteria</taxon>
        <taxon>Bacillati</taxon>
        <taxon>Bacillota</taxon>
        <taxon>Clostridia</taxon>
        <taxon>Lachnospirales</taxon>
        <taxon>Lachnospiraceae</taxon>
        <taxon>Mediterraneibacter</taxon>
    </lineage>
</organism>
<dbReference type="EMBL" id="CACRUU010000066">
    <property type="protein sequence ID" value="VYU09929.1"/>
    <property type="molecule type" value="Genomic_DNA"/>
</dbReference>
<dbReference type="RefSeq" id="WP_156734081.1">
    <property type="nucleotide sequence ID" value="NZ_CACRUU010000066.1"/>
</dbReference>
<feature type="chain" id="PRO_5038883762" evidence="1">
    <location>
        <begin position="24"/>
        <end position="146"/>
    </location>
</feature>
<protein>
    <submittedName>
        <fullName evidence="2">Uncharacterized protein</fullName>
    </submittedName>
</protein>
<dbReference type="AlphaFoldDB" id="A0A6N3C4F7"/>
<evidence type="ECO:0000313" key="2">
    <source>
        <dbReference type="EMBL" id="VYU09929.1"/>
    </source>
</evidence>
<reference evidence="2" key="1">
    <citation type="submission" date="2019-11" db="EMBL/GenBank/DDBJ databases">
        <authorList>
            <person name="Feng L."/>
        </authorList>
    </citation>
    <scope>NUCLEOTIDE SEQUENCE</scope>
    <source>
        <strain evidence="2">RgnavusLFYP36</strain>
    </source>
</reference>
<feature type="signal peptide" evidence="1">
    <location>
        <begin position="1"/>
        <end position="23"/>
    </location>
</feature>
<proteinExistence type="predicted"/>
<sequence length="146" mass="16282">MKLKRVIAIACTAAMTASLISGCGGSSDEGQKEAVKEAEGTAKEDLPLAKYPETVTVHLGGKMNPNAKIPEGMSFEDNSYTRLLKDDLNIEVVYDWVASMSDYDGGFRKQLELKKFKLFFLCIMHKEEGEENDKPRVVQSKQKEIM</sequence>
<gene>
    <name evidence="2" type="ORF">RGLFYP36_00584</name>
</gene>
<evidence type="ECO:0000256" key="1">
    <source>
        <dbReference type="SAM" id="SignalP"/>
    </source>
</evidence>
<name>A0A6N3C4F7_MEDGN</name>
<keyword evidence="1" id="KW-0732">Signal</keyword>
<accession>A0A6N3C4F7</accession>